<keyword evidence="1" id="KW-0812">Transmembrane</keyword>
<feature type="transmembrane region" description="Helical" evidence="1">
    <location>
        <begin position="68"/>
        <end position="88"/>
    </location>
</feature>
<feature type="transmembrane region" description="Helical" evidence="1">
    <location>
        <begin position="94"/>
        <end position="112"/>
    </location>
</feature>
<evidence type="ECO:0000313" key="3">
    <source>
        <dbReference type="Proteomes" id="UP000295496"/>
    </source>
</evidence>
<dbReference type="AlphaFoldDB" id="A0A4V2PUI5"/>
<keyword evidence="1" id="KW-1133">Transmembrane helix</keyword>
<evidence type="ECO:0000313" key="2">
    <source>
        <dbReference type="EMBL" id="TCK70671.1"/>
    </source>
</evidence>
<feature type="transmembrane region" description="Helical" evidence="1">
    <location>
        <begin position="12"/>
        <end position="31"/>
    </location>
</feature>
<feature type="transmembrane region" description="Helical" evidence="1">
    <location>
        <begin position="150"/>
        <end position="172"/>
    </location>
</feature>
<proteinExistence type="predicted"/>
<evidence type="ECO:0000256" key="1">
    <source>
        <dbReference type="SAM" id="Phobius"/>
    </source>
</evidence>
<keyword evidence="3" id="KW-1185">Reference proteome</keyword>
<dbReference type="RefSeq" id="WP_132301054.1">
    <property type="nucleotide sequence ID" value="NZ_CP170642.1"/>
</dbReference>
<comment type="caution">
    <text evidence="2">The sequence shown here is derived from an EMBL/GenBank/DDBJ whole genome shotgun (WGS) entry which is preliminary data.</text>
</comment>
<keyword evidence="1" id="KW-0472">Membrane</keyword>
<dbReference type="EMBL" id="SMGJ01000002">
    <property type="protein sequence ID" value="TCK70671.1"/>
    <property type="molecule type" value="Genomic_DNA"/>
</dbReference>
<organism evidence="2 3">
    <name type="scientific">Lonepinella koalarum</name>
    <dbReference type="NCBI Taxonomy" id="53417"/>
    <lineage>
        <taxon>Bacteria</taxon>
        <taxon>Pseudomonadati</taxon>
        <taxon>Pseudomonadota</taxon>
        <taxon>Gammaproteobacteria</taxon>
        <taxon>Pasteurellales</taxon>
        <taxon>Pasteurellaceae</taxon>
        <taxon>Lonepinella</taxon>
    </lineage>
</organism>
<accession>A0A4V2PUI5</accession>
<feature type="transmembrane region" description="Helical" evidence="1">
    <location>
        <begin position="124"/>
        <end position="144"/>
    </location>
</feature>
<name>A0A4V2PUI5_9PAST</name>
<reference evidence="2 3" key="1">
    <citation type="submission" date="2019-03" db="EMBL/GenBank/DDBJ databases">
        <title>Genomic Encyclopedia of Type Strains, Phase IV (KMG-IV): sequencing the most valuable type-strain genomes for metagenomic binning, comparative biology and taxonomic classification.</title>
        <authorList>
            <person name="Goeker M."/>
        </authorList>
    </citation>
    <scope>NUCLEOTIDE SEQUENCE [LARGE SCALE GENOMIC DNA]</scope>
    <source>
        <strain evidence="2 3">DSM 10053</strain>
    </source>
</reference>
<feature type="transmembrane region" description="Helical" evidence="1">
    <location>
        <begin position="217"/>
        <end position="236"/>
    </location>
</feature>
<feature type="transmembrane region" description="Helical" evidence="1">
    <location>
        <begin position="37"/>
        <end position="56"/>
    </location>
</feature>
<sequence length="269" mass="29977">MSEETTLKQTALLSSIPVLLPVIIECYAIFLQQQVEITYFSCAFLTAQLLCLVVFIKGEICPGQRGRLMASQSLFAIYWLCSGIIGLFGTHQVAILAMSACGLIMTIVALKQPKEDETLRNKRLFGGIIIGLSGVAIYLWLIFTQPISNAIIYSPLAQLFIGVILANFALLISRNRLQAFIALLPFAMSVLLLLNIISVLIFMSITTSQSAVLFTNYFALLVYFISHLVLMAILALHIIRKIKLRYQTLVVLLFIALFLPIWSIFSYVS</sequence>
<feature type="transmembrane region" description="Helical" evidence="1">
    <location>
        <begin position="248"/>
        <end position="268"/>
    </location>
</feature>
<gene>
    <name evidence="2" type="ORF">EV692_0960</name>
</gene>
<feature type="transmembrane region" description="Helical" evidence="1">
    <location>
        <begin position="179"/>
        <end position="205"/>
    </location>
</feature>
<protein>
    <submittedName>
        <fullName evidence="2">Uncharacterized protein</fullName>
    </submittedName>
</protein>
<dbReference type="Proteomes" id="UP000295496">
    <property type="component" value="Unassembled WGS sequence"/>
</dbReference>